<keyword evidence="2" id="KW-0963">Cytoplasm</keyword>
<dbReference type="PANTHER" id="PTHR32194">
    <property type="entry name" value="METALLOPROTEASE TLDD"/>
    <property type="match status" value="1"/>
</dbReference>
<dbReference type="SUPFAM" id="SSF56235">
    <property type="entry name" value="N-terminal nucleophile aminohydrolases (Ntn hydrolases)"/>
    <property type="match status" value="1"/>
</dbReference>
<keyword evidence="3" id="KW-0647">Proteasome</keyword>
<dbReference type="EMBL" id="HBFQ01052762">
    <property type="protein sequence ID" value="CAD8863235.1"/>
    <property type="molecule type" value="Transcribed_RNA"/>
</dbReference>
<dbReference type="AlphaFoldDB" id="A0A7S1ATD1"/>
<dbReference type="PANTHER" id="PTHR32194:SF10">
    <property type="entry name" value="PROTEASOME SUBUNIT BETA TYPE-3"/>
    <property type="match status" value="1"/>
</dbReference>
<dbReference type="InterPro" id="IPR033811">
    <property type="entry name" value="Proteasome_beta_3"/>
</dbReference>
<dbReference type="InterPro" id="IPR029055">
    <property type="entry name" value="Ntn_hydrolases_N"/>
</dbReference>
<dbReference type="PROSITE" id="PS51476">
    <property type="entry name" value="PROTEASOME_BETA_2"/>
    <property type="match status" value="1"/>
</dbReference>
<evidence type="ECO:0000256" key="1">
    <source>
        <dbReference type="ARBA" id="ARBA00004123"/>
    </source>
</evidence>
<protein>
    <recommendedName>
        <fullName evidence="6">Proteasome subunit beta</fullName>
    </recommendedName>
</protein>
<dbReference type="Gene3D" id="3.60.20.10">
    <property type="entry name" value="Glutamine Phosphoribosylpyrophosphate, subunit 1, domain 1"/>
    <property type="match status" value="1"/>
</dbReference>
<sequence length="205" mass="22541">MSIMEYNGGAVIAMVGKDCVGVAADSRLGIRQLMTIGTNFQKIYPVTDKTYVGLTGLATDVQTMAQLLQFRLKLWSLQEGRTMQPQMVGNLTSSLLYEKRFGPYFINPVVAGIDKENKPFICSMDLIGAISASDDFVCAGTASDELMGVCESFWRPDMDKDELFETLAQCMLDGVDRDCLSGWGGVVHIITPDEVITKNLKGRMD</sequence>
<dbReference type="GO" id="GO:0005737">
    <property type="term" value="C:cytoplasm"/>
    <property type="evidence" value="ECO:0007669"/>
    <property type="project" value="TreeGrafter"/>
</dbReference>
<evidence type="ECO:0000256" key="3">
    <source>
        <dbReference type="ARBA" id="ARBA00022942"/>
    </source>
</evidence>
<accession>A0A7S1ATD1</accession>
<dbReference type="FunFam" id="3.60.20.10:FF:000003">
    <property type="entry name" value="Proteasome subunit beta type-3"/>
    <property type="match status" value="1"/>
</dbReference>
<dbReference type="GO" id="GO:0019774">
    <property type="term" value="C:proteasome core complex, beta-subunit complex"/>
    <property type="evidence" value="ECO:0007669"/>
    <property type="project" value="InterPro"/>
</dbReference>
<evidence type="ECO:0000256" key="2">
    <source>
        <dbReference type="ARBA" id="ARBA00022490"/>
    </source>
</evidence>
<proteinExistence type="predicted"/>
<gene>
    <name evidence="5" type="ORF">NSCI0253_LOCUS37590</name>
</gene>
<dbReference type="GO" id="GO:0005634">
    <property type="term" value="C:nucleus"/>
    <property type="evidence" value="ECO:0007669"/>
    <property type="project" value="UniProtKB-SubCell"/>
</dbReference>
<reference evidence="5" key="1">
    <citation type="submission" date="2021-01" db="EMBL/GenBank/DDBJ databases">
        <authorList>
            <person name="Corre E."/>
            <person name="Pelletier E."/>
            <person name="Niang G."/>
            <person name="Scheremetjew M."/>
            <person name="Finn R."/>
            <person name="Kale V."/>
            <person name="Holt S."/>
            <person name="Cochrane G."/>
            <person name="Meng A."/>
            <person name="Brown T."/>
            <person name="Cohen L."/>
        </authorList>
    </citation>
    <scope>NUCLEOTIDE SEQUENCE</scope>
</reference>
<name>A0A7S1ATD1_NOCSC</name>
<evidence type="ECO:0000256" key="4">
    <source>
        <dbReference type="ARBA" id="ARBA00023242"/>
    </source>
</evidence>
<dbReference type="InterPro" id="IPR023333">
    <property type="entry name" value="Proteasome_suB-type"/>
</dbReference>
<dbReference type="CDD" id="cd03759">
    <property type="entry name" value="proteasome_beta_type_3"/>
    <property type="match status" value="1"/>
</dbReference>
<dbReference type="GO" id="GO:0043161">
    <property type="term" value="P:proteasome-mediated ubiquitin-dependent protein catabolic process"/>
    <property type="evidence" value="ECO:0007669"/>
    <property type="project" value="InterPro"/>
</dbReference>
<evidence type="ECO:0000313" key="5">
    <source>
        <dbReference type="EMBL" id="CAD8863235.1"/>
    </source>
</evidence>
<keyword evidence="4" id="KW-0539">Nucleus</keyword>
<organism evidence="5">
    <name type="scientific">Noctiluca scintillans</name>
    <name type="common">Sea sparkle</name>
    <name type="synonym">Red tide dinoflagellate</name>
    <dbReference type="NCBI Taxonomy" id="2966"/>
    <lineage>
        <taxon>Eukaryota</taxon>
        <taxon>Sar</taxon>
        <taxon>Alveolata</taxon>
        <taxon>Dinophyceae</taxon>
        <taxon>Noctilucales</taxon>
        <taxon>Noctilucaceae</taxon>
        <taxon>Noctiluca</taxon>
    </lineage>
</organism>
<dbReference type="InterPro" id="IPR001353">
    <property type="entry name" value="Proteasome_sua/b"/>
</dbReference>
<dbReference type="Pfam" id="PF00227">
    <property type="entry name" value="Proteasome"/>
    <property type="match status" value="1"/>
</dbReference>
<comment type="subcellular location">
    <subcellularLocation>
        <location evidence="1">Nucleus</location>
    </subcellularLocation>
</comment>
<evidence type="ECO:0008006" key="6">
    <source>
        <dbReference type="Google" id="ProtNLM"/>
    </source>
</evidence>